<reference evidence="2 3" key="1">
    <citation type="submission" date="2017-02" db="EMBL/GenBank/DDBJ databases">
        <authorList>
            <person name="Peterson S.W."/>
        </authorList>
    </citation>
    <scope>NUCLEOTIDE SEQUENCE [LARGE SCALE GENOMIC DNA]</scope>
    <source>
        <strain evidence="2 3">3F5N</strain>
    </source>
</reference>
<dbReference type="Proteomes" id="UP000195766">
    <property type="component" value="Unassembled WGS sequence"/>
</dbReference>
<proteinExistence type="predicted"/>
<name>A0A1R4G434_BREDI</name>
<gene>
    <name evidence="2" type="ORF">FM111_09190</name>
</gene>
<evidence type="ECO:0000256" key="1">
    <source>
        <dbReference type="SAM" id="MobiDB-lite"/>
    </source>
</evidence>
<feature type="region of interest" description="Disordered" evidence="1">
    <location>
        <begin position="1"/>
        <end position="43"/>
    </location>
</feature>
<accession>A0A1R4G434</accession>
<feature type="compositionally biased region" description="Basic and acidic residues" evidence="1">
    <location>
        <begin position="32"/>
        <end position="43"/>
    </location>
</feature>
<evidence type="ECO:0000313" key="3">
    <source>
        <dbReference type="Proteomes" id="UP000195766"/>
    </source>
</evidence>
<feature type="compositionally biased region" description="Basic and acidic residues" evidence="1">
    <location>
        <begin position="7"/>
        <end position="20"/>
    </location>
</feature>
<protein>
    <submittedName>
        <fullName evidence="2">Uncharacterized protein</fullName>
    </submittedName>
</protein>
<dbReference type="EMBL" id="FUIE01000049">
    <property type="protein sequence ID" value="SJM62941.1"/>
    <property type="molecule type" value="Genomic_DNA"/>
</dbReference>
<sequence>MQLTRGRRSETNLDGHEDPASLKAKAAGRPAANHDDPGRASSL</sequence>
<dbReference type="AlphaFoldDB" id="A0A1R4G434"/>
<organism evidence="2 3">
    <name type="scientific">Brevundimonas diminuta 3F5N</name>
    <dbReference type="NCBI Taxonomy" id="1255603"/>
    <lineage>
        <taxon>Bacteria</taxon>
        <taxon>Pseudomonadati</taxon>
        <taxon>Pseudomonadota</taxon>
        <taxon>Alphaproteobacteria</taxon>
        <taxon>Caulobacterales</taxon>
        <taxon>Caulobacteraceae</taxon>
        <taxon>Brevundimonas</taxon>
    </lineage>
</organism>
<evidence type="ECO:0000313" key="2">
    <source>
        <dbReference type="EMBL" id="SJM62941.1"/>
    </source>
</evidence>